<protein>
    <submittedName>
        <fullName evidence="1">Uncharacterized protein</fullName>
    </submittedName>
</protein>
<evidence type="ECO:0000313" key="1">
    <source>
        <dbReference type="EMBL" id="KAJ7515618.1"/>
    </source>
</evidence>
<proteinExistence type="predicted"/>
<dbReference type="Proteomes" id="UP001162992">
    <property type="component" value="Chromosome 22"/>
</dbReference>
<keyword evidence="2" id="KW-1185">Reference proteome</keyword>
<dbReference type="EMBL" id="CM055113">
    <property type="protein sequence ID" value="KAJ7515618.1"/>
    <property type="molecule type" value="Genomic_DNA"/>
</dbReference>
<comment type="caution">
    <text evidence="1">The sequence shown here is derived from an EMBL/GenBank/DDBJ whole genome shotgun (WGS) entry which is preliminary data.</text>
</comment>
<evidence type="ECO:0000313" key="2">
    <source>
        <dbReference type="Proteomes" id="UP001162992"/>
    </source>
</evidence>
<sequence>MGRMSAKLCGTAVAAASALVTTLGSSELPDVNSPPFLVYATPPSMPVPPLCASHDCSCLLKVVSTPDSTAATVRRYANRGSSSSTPVIPPEASSSVKDTLPPHSRHMFLFSERTSSGLPSSSIMRASGIDACSIRPEIIRLSTLSTPLFSNCSPLLHFSSSSSPFRFSLMHDSILSPVASASFSPRASITSWSSSFMVSSFRDSSAALDYLPKWDSIVHDSKIEQQSSECRSADGDTNILKPKTKKTVVLLGWLGAQQKHLKSYAEWYNERGINAVTFVIPMRDVISLNTRDKSEQLIQHLAKHLATWLSEENNDGEQNCVLFHTFSNTGWLTYGVILEKLLEKDPTLLNKIKGCVVDSAPAAKPDPQVWASGFSAAFLKKRSVAAQKVGHLEAANGTASTVDEEHTSTQPKAAKFLEVAVKVMLEKFFSNFLQLPYVKQRLAEVVSVLSKHQPHCPQLYIYSSADAVIPAQFVESFIEEQRKAGHIVKAYNFLWSPHVDHFRSFPEVYSTQLSNFIQECFR</sequence>
<reference evidence="2" key="1">
    <citation type="journal article" date="2024" name="Proc. Natl. Acad. Sci. U.S.A.">
        <title>Extraordinary preservation of gene collinearity over three hundred million years revealed in homosporous lycophytes.</title>
        <authorList>
            <person name="Li C."/>
            <person name="Wickell D."/>
            <person name="Kuo L.Y."/>
            <person name="Chen X."/>
            <person name="Nie B."/>
            <person name="Liao X."/>
            <person name="Peng D."/>
            <person name="Ji J."/>
            <person name="Jenkins J."/>
            <person name="Williams M."/>
            <person name="Shu S."/>
            <person name="Plott C."/>
            <person name="Barry K."/>
            <person name="Rajasekar S."/>
            <person name="Grimwood J."/>
            <person name="Han X."/>
            <person name="Sun S."/>
            <person name="Hou Z."/>
            <person name="He W."/>
            <person name="Dai G."/>
            <person name="Sun C."/>
            <person name="Schmutz J."/>
            <person name="Leebens-Mack J.H."/>
            <person name="Li F.W."/>
            <person name="Wang L."/>
        </authorList>
    </citation>
    <scope>NUCLEOTIDE SEQUENCE [LARGE SCALE GENOMIC DNA]</scope>
    <source>
        <strain evidence="2">cv. PW_Plant_1</strain>
    </source>
</reference>
<gene>
    <name evidence="1" type="ORF">O6H91_22G020500</name>
</gene>
<accession>A0ACC2ADK8</accession>
<name>A0ACC2ADK8_DIPCM</name>
<organism evidence="1 2">
    <name type="scientific">Diphasiastrum complanatum</name>
    <name type="common">Issler's clubmoss</name>
    <name type="synonym">Lycopodium complanatum</name>
    <dbReference type="NCBI Taxonomy" id="34168"/>
    <lineage>
        <taxon>Eukaryota</taxon>
        <taxon>Viridiplantae</taxon>
        <taxon>Streptophyta</taxon>
        <taxon>Embryophyta</taxon>
        <taxon>Tracheophyta</taxon>
        <taxon>Lycopodiopsida</taxon>
        <taxon>Lycopodiales</taxon>
        <taxon>Lycopodiaceae</taxon>
        <taxon>Lycopodioideae</taxon>
        <taxon>Diphasiastrum</taxon>
    </lineage>
</organism>